<dbReference type="InterPro" id="IPR012341">
    <property type="entry name" value="6hp_glycosidase-like_sf"/>
</dbReference>
<dbReference type="InterPro" id="IPR011613">
    <property type="entry name" value="GH15-like"/>
</dbReference>
<dbReference type="SUPFAM" id="SSF48208">
    <property type="entry name" value="Six-hairpin glycosidases"/>
    <property type="match status" value="1"/>
</dbReference>
<dbReference type="InterPro" id="IPR045582">
    <property type="entry name" value="Trehalase-like_N"/>
</dbReference>
<name>A0ABP8A6D5_9MICO</name>
<sequence>MSLAIEDYALIGDCFTAGLVGTDGSIDWLCLPRFDSPSVFGALLGDEDGGRWLLAPTAADARAERRYDGAGFTLVNRWTTSSGEVEVTDVMPIGRGRVDVVRRVRGIRGSVELKHEIRLRFDYGATVPWVSQNRDRDPVELVAIAGPNAVVLRGPGLTGHDHQHSGTFTVGEGETVDIVLTWFPSHRDLPEPLAVDDALERTRRWWQDWLDRGVHDDDPRYQDQVLRSLLVLRALTHESTGGIAAAATTSLPEQFGGGRNWDYRFVWLRDAALTISVLAQHDFEGEVDRWRQWVMRAIAGDPADVQIMYGLGGERWLPEREIDSLAGYQGAGSPPAHPVRVGNAASEQFQSDVIGEVMLAFSAARDVGLPEDEVSWGLQKALLGHLEKVWAIPDQGIWEIRGEPRAFTHSRVMSWAAFDRGVEAVEKHGLHGPVRRWAELRDSIRHSIDQNHVDAATGAFVQYAGSDQVDAALLQLPQVGFCAPDDPRMLATVARIETELMHDGFVDRYVSGSGVDGLPAGENPFTACSLWLAEQYARSGRRADATRLIDRVVGIASDLGLMSEEYDPRARRQAGNTPQALSHLAFVRAVDALSDAELTR</sequence>
<dbReference type="RefSeq" id="WP_344755837.1">
    <property type="nucleotide sequence ID" value="NZ_BAABBW010000005.1"/>
</dbReference>
<evidence type="ECO:0000259" key="2">
    <source>
        <dbReference type="Pfam" id="PF19291"/>
    </source>
</evidence>
<comment type="caution">
    <text evidence="3">The sequence shown here is derived from an EMBL/GenBank/DDBJ whole genome shotgun (WGS) entry which is preliminary data.</text>
</comment>
<dbReference type="PANTHER" id="PTHR31616">
    <property type="entry name" value="TREHALASE"/>
    <property type="match status" value="1"/>
</dbReference>
<dbReference type="Pfam" id="PF19291">
    <property type="entry name" value="TREH_N"/>
    <property type="match status" value="1"/>
</dbReference>
<dbReference type="Pfam" id="PF00723">
    <property type="entry name" value="Glyco_hydro_15"/>
    <property type="match status" value="1"/>
</dbReference>
<evidence type="ECO:0000313" key="4">
    <source>
        <dbReference type="Proteomes" id="UP001501079"/>
    </source>
</evidence>
<dbReference type="PANTHER" id="PTHR31616:SF0">
    <property type="entry name" value="GLUCAN 1,4-ALPHA-GLUCOSIDASE"/>
    <property type="match status" value="1"/>
</dbReference>
<keyword evidence="3" id="KW-0378">Hydrolase</keyword>
<keyword evidence="4" id="KW-1185">Reference proteome</keyword>
<feature type="domain" description="Trehalase-like N-terminal" evidence="2">
    <location>
        <begin position="4"/>
        <end position="158"/>
    </location>
</feature>
<feature type="domain" description="GH15-like" evidence="1">
    <location>
        <begin position="220"/>
        <end position="590"/>
    </location>
</feature>
<reference evidence="4" key="1">
    <citation type="journal article" date="2019" name="Int. J. Syst. Evol. Microbiol.">
        <title>The Global Catalogue of Microorganisms (GCM) 10K type strain sequencing project: providing services to taxonomists for standard genome sequencing and annotation.</title>
        <authorList>
            <consortium name="The Broad Institute Genomics Platform"/>
            <consortium name="The Broad Institute Genome Sequencing Center for Infectious Disease"/>
            <person name="Wu L."/>
            <person name="Ma J."/>
        </authorList>
    </citation>
    <scope>NUCLEOTIDE SEQUENCE [LARGE SCALE GENOMIC DNA]</scope>
    <source>
        <strain evidence="4">JCM 17591</strain>
    </source>
</reference>
<gene>
    <name evidence="3" type="ORF">GCM10022287_29800</name>
</gene>
<accession>A0ABP8A6D5</accession>
<dbReference type="Proteomes" id="UP001501079">
    <property type="component" value="Unassembled WGS sequence"/>
</dbReference>
<proteinExistence type="predicted"/>
<protein>
    <submittedName>
        <fullName evidence="3">Glycoside hydrolase family 15 protein</fullName>
    </submittedName>
</protein>
<evidence type="ECO:0000259" key="1">
    <source>
        <dbReference type="Pfam" id="PF00723"/>
    </source>
</evidence>
<dbReference type="Gene3D" id="1.50.10.10">
    <property type="match status" value="1"/>
</dbReference>
<evidence type="ECO:0000313" key="3">
    <source>
        <dbReference type="EMBL" id="GAA4178794.1"/>
    </source>
</evidence>
<dbReference type="EMBL" id="BAABBW010000005">
    <property type="protein sequence ID" value="GAA4178794.1"/>
    <property type="molecule type" value="Genomic_DNA"/>
</dbReference>
<organism evidence="3 4">
    <name type="scientific">Gryllotalpicola koreensis</name>
    <dbReference type="NCBI Taxonomy" id="993086"/>
    <lineage>
        <taxon>Bacteria</taxon>
        <taxon>Bacillati</taxon>
        <taxon>Actinomycetota</taxon>
        <taxon>Actinomycetes</taxon>
        <taxon>Micrococcales</taxon>
        <taxon>Microbacteriaceae</taxon>
        <taxon>Gryllotalpicola</taxon>
    </lineage>
</organism>
<dbReference type="InterPro" id="IPR008928">
    <property type="entry name" value="6-hairpin_glycosidase_sf"/>
</dbReference>
<dbReference type="GO" id="GO:0016787">
    <property type="term" value="F:hydrolase activity"/>
    <property type="evidence" value="ECO:0007669"/>
    <property type="project" value="UniProtKB-KW"/>
</dbReference>